<dbReference type="EMBL" id="OZ020105">
    <property type="protein sequence ID" value="CAK9257324.1"/>
    <property type="molecule type" value="Genomic_DNA"/>
</dbReference>
<gene>
    <name evidence="2" type="ORF">CSSPJE1EN1_LOCUS2802</name>
</gene>
<feature type="transmembrane region" description="Helical" evidence="1">
    <location>
        <begin position="12"/>
        <end position="34"/>
    </location>
</feature>
<evidence type="ECO:0000313" key="2">
    <source>
        <dbReference type="EMBL" id="CAK9257324.1"/>
    </source>
</evidence>
<name>A0ABP0VSN9_9BRYO</name>
<accession>A0ABP0VSN9</accession>
<reference evidence="2" key="1">
    <citation type="submission" date="2024-02" db="EMBL/GenBank/DDBJ databases">
        <authorList>
            <consortium name="ELIXIR-Norway"/>
            <consortium name="Elixir Norway"/>
        </authorList>
    </citation>
    <scope>NUCLEOTIDE SEQUENCE</scope>
</reference>
<evidence type="ECO:0000256" key="1">
    <source>
        <dbReference type="SAM" id="Phobius"/>
    </source>
</evidence>
<keyword evidence="3" id="KW-1185">Reference proteome</keyword>
<keyword evidence="1" id="KW-0472">Membrane</keyword>
<protein>
    <submittedName>
        <fullName evidence="2">Uncharacterized protein</fullName>
    </submittedName>
</protein>
<evidence type="ECO:0000313" key="3">
    <source>
        <dbReference type="Proteomes" id="UP001497444"/>
    </source>
</evidence>
<organism evidence="2 3">
    <name type="scientific">Sphagnum jensenii</name>
    <dbReference type="NCBI Taxonomy" id="128206"/>
    <lineage>
        <taxon>Eukaryota</taxon>
        <taxon>Viridiplantae</taxon>
        <taxon>Streptophyta</taxon>
        <taxon>Embryophyta</taxon>
        <taxon>Bryophyta</taxon>
        <taxon>Sphagnophytina</taxon>
        <taxon>Sphagnopsida</taxon>
        <taxon>Sphagnales</taxon>
        <taxon>Sphagnaceae</taxon>
        <taxon>Sphagnum</taxon>
    </lineage>
</organism>
<dbReference type="Proteomes" id="UP001497444">
    <property type="component" value="Chromosome 10"/>
</dbReference>
<keyword evidence="1" id="KW-0812">Transmembrane</keyword>
<feature type="transmembrane region" description="Helical" evidence="1">
    <location>
        <begin position="40"/>
        <end position="59"/>
    </location>
</feature>
<keyword evidence="1" id="KW-1133">Transmembrane helix</keyword>
<sequence>MICSQLAIMISYFFNVFFPSETFLGLAFIVFIVLISVYSLYHFVLLFLGVTSLLLFRTSQTIVQVQRHRKSLTTTLEFPPPHPPPSVINLQLRHMMIFVAGFLT</sequence>
<proteinExistence type="predicted"/>